<keyword evidence="3" id="KW-1185">Reference proteome</keyword>
<evidence type="ECO:0000313" key="2">
    <source>
        <dbReference type="EMBL" id="VDN36180.1"/>
    </source>
</evidence>
<dbReference type="AlphaFoldDB" id="A0A3P7N8F9"/>
<reference evidence="2 3" key="1">
    <citation type="submission" date="2018-11" db="EMBL/GenBank/DDBJ databases">
        <authorList>
            <consortium name="Pathogen Informatics"/>
        </authorList>
    </citation>
    <scope>NUCLEOTIDE SEQUENCE [LARGE SCALE GENOMIC DNA]</scope>
</reference>
<organism evidence="2 3">
    <name type="scientific">Dibothriocephalus latus</name>
    <name type="common">Fish tapeworm</name>
    <name type="synonym">Diphyllobothrium latum</name>
    <dbReference type="NCBI Taxonomy" id="60516"/>
    <lineage>
        <taxon>Eukaryota</taxon>
        <taxon>Metazoa</taxon>
        <taxon>Spiralia</taxon>
        <taxon>Lophotrochozoa</taxon>
        <taxon>Platyhelminthes</taxon>
        <taxon>Cestoda</taxon>
        <taxon>Eucestoda</taxon>
        <taxon>Diphyllobothriidea</taxon>
        <taxon>Diphyllobothriidae</taxon>
        <taxon>Dibothriocephalus</taxon>
    </lineage>
</organism>
<dbReference type="OrthoDB" id="410307at2759"/>
<keyword evidence="1" id="KW-0472">Membrane</keyword>
<name>A0A3P7N8F9_DIBLA</name>
<evidence type="ECO:0000313" key="3">
    <source>
        <dbReference type="Proteomes" id="UP000281553"/>
    </source>
</evidence>
<accession>A0A3P7N8F9</accession>
<dbReference type="Proteomes" id="UP000281553">
    <property type="component" value="Unassembled WGS sequence"/>
</dbReference>
<proteinExistence type="predicted"/>
<evidence type="ECO:0000256" key="1">
    <source>
        <dbReference type="SAM" id="Phobius"/>
    </source>
</evidence>
<protein>
    <submittedName>
        <fullName evidence="2">Uncharacterized protein</fullName>
    </submittedName>
</protein>
<keyword evidence="1" id="KW-0812">Transmembrane</keyword>
<sequence>MADKAKGTKVQRWERKIHLDWIDNVTGLMAGHDLGLLSPAKLRTDLRTLPADQHTVEEEVEVAAAAMMQWLAPISSSWRLHQREMMCKIDNLHLHYLPSLTFSRCSERLMRPIQILLLLLLLFILPLTTSVTE</sequence>
<dbReference type="EMBL" id="UYRU01088402">
    <property type="protein sequence ID" value="VDN36180.1"/>
    <property type="molecule type" value="Genomic_DNA"/>
</dbReference>
<keyword evidence="1" id="KW-1133">Transmembrane helix</keyword>
<feature type="transmembrane region" description="Helical" evidence="1">
    <location>
        <begin position="113"/>
        <end position="131"/>
    </location>
</feature>
<gene>
    <name evidence="2" type="ORF">DILT_LOCUS16969</name>
</gene>